<protein>
    <submittedName>
        <fullName evidence="1">Uncharacterized protein</fullName>
    </submittedName>
</protein>
<dbReference type="AlphaFoldDB" id="A0A1G1SSH0"/>
<proteinExistence type="predicted"/>
<gene>
    <name evidence="1" type="ORF">BEN49_15400</name>
</gene>
<evidence type="ECO:0000313" key="2">
    <source>
        <dbReference type="Proteomes" id="UP000177506"/>
    </source>
</evidence>
<sequence>MTPKAREALPNHQHAYGKKFKAGPLRLASESRRTRIKHSLALHRAANRSLAATATAESSWNRFKATQPGCFSI</sequence>
<name>A0A1G1SSH0_9BACT</name>
<comment type="caution">
    <text evidence="1">The sequence shown here is derived from an EMBL/GenBank/DDBJ whole genome shotgun (WGS) entry which is preliminary data.</text>
</comment>
<organism evidence="1 2">
    <name type="scientific">Hymenobacter coccineus</name>
    <dbReference type="NCBI Taxonomy" id="1908235"/>
    <lineage>
        <taxon>Bacteria</taxon>
        <taxon>Pseudomonadati</taxon>
        <taxon>Bacteroidota</taxon>
        <taxon>Cytophagia</taxon>
        <taxon>Cytophagales</taxon>
        <taxon>Hymenobacteraceae</taxon>
        <taxon>Hymenobacter</taxon>
    </lineage>
</organism>
<dbReference type="EMBL" id="MDZA01000447">
    <property type="protein sequence ID" value="OGX81555.1"/>
    <property type="molecule type" value="Genomic_DNA"/>
</dbReference>
<reference evidence="1 2" key="1">
    <citation type="submission" date="2016-08" db="EMBL/GenBank/DDBJ databases">
        <title>Hymenobacter coccineus sp. nov., Hymenobacter lapidarius sp. nov. and Hymenobacter glacialis sp. nov., isolated from Antarctic soil.</title>
        <authorList>
            <person name="Sedlacek I."/>
            <person name="Kralova S."/>
            <person name="Kyrova K."/>
            <person name="Maslanova I."/>
            <person name="Stankova E."/>
            <person name="Vrbovska V."/>
            <person name="Nemec M."/>
            <person name="Bartak M."/>
            <person name="Svec P."/>
            <person name="Busse H.-J."/>
            <person name="Pantucek R."/>
        </authorList>
    </citation>
    <scope>NUCLEOTIDE SEQUENCE [LARGE SCALE GENOMIC DNA]</scope>
    <source>
        <strain evidence="1 2">CCM 8649</strain>
    </source>
</reference>
<accession>A0A1G1SSH0</accession>
<evidence type="ECO:0000313" key="1">
    <source>
        <dbReference type="EMBL" id="OGX81555.1"/>
    </source>
</evidence>
<dbReference type="RefSeq" id="WP_070747242.1">
    <property type="nucleotide sequence ID" value="NZ_MDZA01000447.1"/>
</dbReference>
<keyword evidence="2" id="KW-1185">Reference proteome</keyword>
<dbReference type="Proteomes" id="UP000177506">
    <property type="component" value="Unassembled WGS sequence"/>
</dbReference>